<reference evidence="8" key="2">
    <citation type="submission" date="2017-05" db="UniProtKB">
        <authorList>
            <consortium name="EnsemblMetazoa"/>
        </authorList>
    </citation>
    <scope>IDENTIFICATION</scope>
</reference>
<organism evidence="8">
    <name type="scientific">Amphimedon queenslandica</name>
    <name type="common">Sponge</name>
    <dbReference type="NCBI Taxonomy" id="400682"/>
    <lineage>
        <taxon>Eukaryota</taxon>
        <taxon>Metazoa</taxon>
        <taxon>Porifera</taxon>
        <taxon>Demospongiae</taxon>
        <taxon>Heteroscleromorpha</taxon>
        <taxon>Haplosclerida</taxon>
        <taxon>Niphatidae</taxon>
        <taxon>Amphimedon</taxon>
    </lineage>
</organism>
<comment type="similarity">
    <text evidence="2">Belongs to the DRAM/TMEM150 family.</text>
</comment>
<gene>
    <name evidence="8" type="primary">105314216</name>
</gene>
<feature type="transmembrane region" description="Helical" evidence="6">
    <location>
        <begin position="47"/>
        <end position="68"/>
    </location>
</feature>
<evidence type="ECO:0000256" key="5">
    <source>
        <dbReference type="ARBA" id="ARBA00023136"/>
    </source>
</evidence>
<dbReference type="AlphaFoldDB" id="A0A1X7TXC1"/>
<dbReference type="Proteomes" id="UP000007879">
    <property type="component" value="Unassembled WGS sequence"/>
</dbReference>
<keyword evidence="5 6" id="KW-0472">Membrane</keyword>
<dbReference type="KEGG" id="aqu:105314216"/>
<evidence type="ECO:0000256" key="1">
    <source>
        <dbReference type="ARBA" id="ARBA00004127"/>
    </source>
</evidence>
<feature type="transmembrane region" description="Helical" evidence="6">
    <location>
        <begin position="6"/>
        <end position="26"/>
    </location>
</feature>
<proteinExistence type="inferred from homology"/>
<dbReference type="GO" id="GO:0012505">
    <property type="term" value="C:endomembrane system"/>
    <property type="evidence" value="ECO:0007669"/>
    <property type="project" value="UniProtKB-SubCell"/>
</dbReference>
<feature type="transmembrane region" description="Helical" evidence="6">
    <location>
        <begin position="164"/>
        <end position="185"/>
    </location>
</feature>
<dbReference type="PANTHER" id="PTHR21324">
    <property type="entry name" value="FASTING-INDUCIBLE INTEGRAL MEMBRANE PROTEIN TM6P1-RELATED"/>
    <property type="match status" value="1"/>
</dbReference>
<evidence type="ECO:0000256" key="3">
    <source>
        <dbReference type="ARBA" id="ARBA00022692"/>
    </source>
</evidence>
<dbReference type="OrthoDB" id="10668092at2759"/>
<evidence type="ECO:0000256" key="6">
    <source>
        <dbReference type="SAM" id="Phobius"/>
    </source>
</evidence>
<dbReference type="InterPro" id="IPR050911">
    <property type="entry name" value="DRAM/TMEM150_Autophagy_Mod"/>
</dbReference>
<dbReference type="EnsemblMetazoa" id="XM_011408254.2">
    <property type="protein sequence ID" value="XP_011406556.2"/>
    <property type="gene ID" value="LOC105314216"/>
</dbReference>
<accession>A0A1X7TXC1</accession>
<dbReference type="InterPro" id="IPR019402">
    <property type="entry name" value="CWH43_N"/>
</dbReference>
<dbReference type="InParanoid" id="A0A1X7TXC1"/>
<dbReference type="Pfam" id="PF10277">
    <property type="entry name" value="Frag1"/>
    <property type="match status" value="1"/>
</dbReference>
<dbReference type="PANTHER" id="PTHR21324:SF2">
    <property type="entry name" value="EG:22E5.9 PROTEIN"/>
    <property type="match status" value="1"/>
</dbReference>
<feature type="transmembrane region" description="Helical" evidence="6">
    <location>
        <begin position="138"/>
        <end position="158"/>
    </location>
</feature>
<evidence type="ECO:0000256" key="2">
    <source>
        <dbReference type="ARBA" id="ARBA00006565"/>
    </source>
</evidence>
<keyword evidence="3 6" id="KW-0812">Transmembrane</keyword>
<keyword evidence="4 6" id="KW-1133">Transmembrane helix</keyword>
<comment type="subcellular location">
    <subcellularLocation>
        <location evidence="1">Endomembrane system</location>
        <topology evidence="1">Multi-pass membrane protein</topology>
    </subcellularLocation>
</comment>
<evidence type="ECO:0000313" key="9">
    <source>
        <dbReference type="Proteomes" id="UP000007879"/>
    </source>
</evidence>
<reference evidence="9" key="1">
    <citation type="journal article" date="2010" name="Nature">
        <title>The Amphimedon queenslandica genome and the evolution of animal complexity.</title>
        <authorList>
            <person name="Srivastava M."/>
            <person name="Simakov O."/>
            <person name="Chapman J."/>
            <person name="Fahey B."/>
            <person name="Gauthier M.E."/>
            <person name="Mitros T."/>
            <person name="Richards G.S."/>
            <person name="Conaco C."/>
            <person name="Dacre M."/>
            <person name="Hellsten U."/>
            <person name="Larroux C."/>
            <person name="Putnam N.H."/>
            <person name="Stanke M."/>
            <person name="Adamska M."/>
            <person name="Darling A."/>
            <person name="Degnan S.M."/>
            <person name="Oakley T.H."/>
            <person name="Plachetzki D.C."/>
            <person name="Zhai Y."/>
            <person name="Adamski M."/>
            <person name="Calcino A."/>
            <person name="Cummins S.F."/>
            <person name="Goodstein D.M."/>
            <person name="Harris C."/>
            <person name="Jackson D.J."/>
            <person name="Leys S.P."/>
            <person name="Shu S."/>
            <person name="Woodcroft B.J."/>
            <person name="Vervoort M."/>
            <person name="Kosik K.S."/>
            <person name="Manning G."/>
            <person name="Degnan B.M."/>
            <person name="Rokhsar D.S."/>
        </authorList>
    </citation>
    <scope>NUCLEOTIDE SEQUENCE [LARGE SCALE GENOMIC DNA]</scope>
</reference>
<feature type="transmembrane region" description="Helical" evidence="6">
    <location>
        <begin position="102"/>
        <end position="126"/>
    </location>
</feature>
<dbReference type="OMA" id="NIMENWT"/>
<sequence length="210" mass="23525">MVSLSFLLKLGVIQALLTVIVSYILGRTHIDSIPMISDCGMYKPERYVFRLGSVSAAMLMGVASVGVYTSSSQYRNKVALCLAVTGSIGLGVLGSVNIMENWTLHTVSAIIFLFSFGAYINLFTFLSRRSISSLLFKLRITLALINTITLIIFFILHYDFDRLRVSIAILEWVFFFNALIFQWTLSNEFKSTQLIWTNTESTGISTTDLN</sequence>
<evidence type="ECO:0000256" key="4">
    <source>
        <dbReference type="ARBA" id="ARBA00022989"/>
    </source>
</evidence>
<feature type="domain" description="CWH43-like N-terminal" evidence="7">
    <location>
        <begin position="13"/>
        <end position="191"/>
    </location>
</feature>
<evidence type="ECO:0000313" key="8">
    <source>
        <dbReference type="EnsemblMetazoa" id="Aqu2.1.20111_001"/>
    </source>
</evidence>
<keyword evidence="9" id="KW-1185">Reference proteome</keyword>
<dbReference type="eggNOG" id="KOG4320">
    <property type="taxonomic scope" value="Eukaryota"/>
</dbReference>
<dbReference type="STRING" id="400682.A0A1X7TXC1"/>
<name>A0A1X7TXC1_AMPQE</name>
<evidence type="ECO:0000259" key="7">
    <source>
        <dbReference type="Pfam" id="PF10277"/>
    </source>
</evidence>
<dbReference type="EnsemblMetazoa" id="Aqu2.1.20111_001">
    <property type="protein sequence ID" value="Aqu2.1.20111_001"/>
    <property type="gene ID" value="Aqu2.1.20111"/>
</dbReference>
<protein>
    <recommendedName>
        <fullName evidence="7">CWH43-like N-terminal domain-containing protein</fullName>
    </recommendedName>
</protein>